<keyword evidence="2 4" id="KW-0808">Transferase</keyword>
<accession>A0A3T0XDD0</accession>
<comment type="similarity">
    <text evidence="1">Belongs to the sulfotransferase 1 family.</text>
</comment>
<feature type="domain" description="Sulfotransferase" evidence="3">
    <location>
        <begin position="44"/>
        <end position="274"/>
    </location>
</feature>
<evidence type="ECO:0000256" key="1">
    <source>
        <dbReference type="ARBA" id="ARBA00005771"/>
    </source>
</evidence>
<reference evidence="4" key="1">
    <citation type="submission" date="2016-06" db="EMBL/GenBank/DDBJ databases">
        <title>Predicted enzymes responsible for bioluminescence in the firefly squid.</title>
        <authorList>
            <person name="Ishida Y."/>
            <person name="Asano Y."/>
        </authorList>
    </citation>
    <scope>NUCLEOTIDE SEQUENCE</scope>
</reference>
<dbReference type="Gene3D" id="3.40.50.300">
    <property type="entry name" value="P-loop containing nucleotide triphosphate hydrolases"/>
    <property type="match status" value="1"/>
</dbReference>
<dbReference type="EMBL" id="LC160300">
    <property type="protein sequence ID" value="BBB86725.1"/>
    <property type="molecule type" value="mRNA"/>
</dbReference>
<organism evidence="4">
    <name type="scientific">Watasenia scintillans</name>
    <name type="common">Japanese firefly squid</name>
    <name type="synonym">Abraliopsis scintillans</name>
    <dbReference type="NCBI Taxonomy" id="6625"/>
    <lineage>
        <taxon>Eukaryota</taxon>
        <taxon>Metazoa</taxon>
        <taxon>Spiralia</taxon>
        <taxon>Lophotrochozoa</taxon>
        <taxon>Mollusca</taxon>
        <taxon>Cephalopoda</taxon>
        <taxon>Coleoidea</taxon>
        <taxon>Decapodiformes</taxon>
        <taxon>Oegopsida</taxon>
        <taxon>Enoploteuthidae</taxon>
        <taxon>Watasenia</taxon>
    </lineage>
</organism>
<dbReference type="InterPro" id="IPR000863">
    <property type="entry name" value="Sulfotransferase_dom"/>
</dbReference>
<evidence type="ECO:0000259" key="3">
    <source>
        <dbReference type="Pfam" id="PF00685"/>
    </source>
</evidence>
<dbReference type="Pfam" id="PF00685">
    <property type="entry name" value="Sulfotransfer_1"/>
    <property type="match status" value="1"/>
</dbReference>
<sequence>MPSVCHIDKEGYKHWGLEYEGLKVPMFPGVDENIANLPEMEIYDGDVLLLSFPKSGTHWIWEILTMVRSEKAEYTDQCRLQHFLEFCKQEKIAANKARLLTSHLPLRLLPPGVQEKKIKTVMMARNLKDIAVSFYSQVTRKDHDDDYQGSFEGFLDIFMAGQLGYGSWFDYMLDWQKSFEDNPDWPVHIILFEDLKEDPTREIQKLARYLGKNDDAEHCSQIAEKCHIDRLKEIKPEPMMKFFRKGIVGDWKNLFSQDQNDEFEETYKTKAADLKQSFRFEI</sequence>
<dbReference type="InterPro" id="IPR027417">
    <property type="entry name" value="P-loop_NTPase"/>
</dbReference>
<dbReference type="AlphaFoldDB" id="A0A3T0XDD0"/>
<proteinExistence type="evidence at transcript level"/>
<gene>
    <name evidence="4" type="primary">WsciST2</name>
</gene>
<evidence type="ECO:0000313" key="4">
    <source>
        <dbReference type="EMBL" id="BBB86725.1"/>
    </source>
</evidence>
<evidence type="ECO:0000256" key="2">
    <source>
        <dbReference type="ARBA" id="ARBA00022679"/>
    </source>
</evidence>
<dbReference type="PANTHER" id="PTHR11783">
    <property type="entry name" value="SULFOTRANSFERASE SULT"/>
    <property type="match status" value="1"/>
</dbReference>
<protein>
    <submittedName>
        <fullName evidence="4">Sulfotransferase</fullName>
    </submittedName>
</protein>
<dbReference type="GO" id="GO:0008146">
    <property type="term" value="F:sulfotransferase activity"/>
    <property type="evidence" value="ECO:0007669"/>
    <property type="project" value="InterPro"/>
</dbReference>
<name>A0A3T0XDD0_WATSC</name>
<dbReference type="SUPFAM" id="SSF52540">
    <property type="entry name" value="P-loop containing nucleoside triphosphate hydrolases"/>
    <property type="match status" value="1"/>
</dbReference>